<evidence type="ECO:0000259" key="15">
    <source>
        <dbReference type="SMART" id="SM00861"/>
    </source>
</evidence>
<evidence type="ECO:0000256" key="11">
    <source>
        <dbReference type="PIRSR" id="PIRSR605478-2"/>
    </source>
</evidence>
<feature type="binding site" evidence="11">
    <location>
        <position position="527"/>
    </location>
    <ligand>
        <name>substrate</name>
    </ligand>
</feature>
<feature type="binding site" evidence="12">
    <location>
        <position position="320"/>
    </location>
    <ligand>
        <name>thiamine diphosphate</name>
        <dbReference type="ChEBI" id="CHEBI:58937"/>
    </ligand>
</feature>
<dbReference type="Gene3D" id="3.40.50.920">
    <property type="match status" value="1"/>
</dbReference>
<comment type="caution">
    <text evidence="16">The sequence shown here is derived from an EMBL/GenBank/DDBJ whole genome shotgun (WGS) entry which is preliminary data.</text>
</comment>
<dbReference type="EMBL" id="PQIB02000008">
    <property type="protein sequence ID" value="RLN05639.1"/>
    <property type="molecule type" value="Genomic_DNA"/>
</dbReference>
<dbReference type="FunFam" id="3.40.50.970:FF:000004">
    <property type="entry name" value="Transketolase"/>
    <property type="match status" value="1"/>
</dbReference>
<evidence type="ECO:0000256" key="9">
    <source>
        <dbReference type="ARBA" id="ARBA00049473"/>
    </source>
</evidence>
<dbReference type="InterPro" id="IPR029061">
    <property type="entry name" value="THDP-binding"/>
</dbReference>
<feature type="binding site" evidence="12">
    <location>
        <begin position="172"/>
        <end position="174"/>
    </location>
    <ligand>
        <name>thiamine diphosphate</name>
        <dbReference type="ChEBI" id="CHEBI:58937"/>
    </ligand>
</feature>
<feature type="binding site" evidence="12">
    <location>
        <position position="495"/>
    </location>
    <ligand>
        <name>thiamine diphosphate</name>
        <dbReference type="ChEBI" id="CHEBI:58937"/>
    </ligand>
</feature>
<dbReference type="InterPro" id="IPR033247">
    <property type="entry name" value="Transketolase_fam"/>
</dbReference>
<organism evidence="16 17">
    <name type="scientific">Panicum miliaceum</name>
    <name type="common">Proso millet</name>
    <name type="synonym">Broomcorn millet</name>
    <dbReference type="NCBI Taxonomy" id="4540"/>
    <lineage>
        <taxon>Eukaryota</taxon>
        <taxon>Viridiplantae</taxon>
        <taxon>Streptophyta</taxon>
        <taxon>Embryophyta</taxon>
        <taxon>Tracheophyta</taxon>
        <taxon>Spermatophyta</taxon>
        <taxon>Magnoliopsida</taxon>
        <taxon>Liliopsida</taxon>
        <taxon>Poales</taxon>
        <taxon>Poaceae</taxon>
        <taxon>PACMAD clade</taxon>
        <taxon>Panicoideae</taxon>
        <taxon>Panicodae</taxon>
        <taxon>Paniceae</taxon>
        <taxon>Panicinae</taxon>
        <taxon>Panicum</taxon>
        <taxon>Panicum sect. Panicum</taxon>
    </lineage>
</organism>
<evidence type="ECO:0000256" key="3">
    <source>
        <dbReference type="ARBA" id="ARBA00011738"/>
    </source>
</evidence>
<gene>
    <name evidence="16" type="ORF">C2845_PM13G10220</name>
</gene>
<dbReference type="STRING" id="4540.A0A3L6RM45"/>
<dbReference type="SUPFAM" id="SSF52922">
    <property type="entry name" value="TK C-terminal domain-like"/>
    <property type="match status" value="1"/>
</dbReference>
<feature type="binding site" evidence="12">
    <location>
        <position position="243"/>
    </location>
    <ligand>
        <name>thiamine diphosphate</name>
        <dbReference type="ChEBI" id="CHEBI:58937"/>
    </ligand>
</feature>
<feature type="binding site" evidence="13">
    <location>
        <position position="243"/>
    </location>
    <ligand>
        <name>Mg(2+)</name>
        <dbReference type="ChEBI" id="CHEBI:18420"/>
    </ligand>
</feature>
<evidence type="ECO:0000256" key="6">
    <source>
        <dbReference type="ARBA" id="ARBA00022723"/>
    </source>
</evidence>
<evidence type="ECO:0000256" key="4">
    <source>
        <dbReference type="ARBA" id="ARBA00013152"/>
    </source>
</evidence>
<feature type="binding site" evidence="11">
    <location>
        <position position="531"/>
    </location>
    <ligand>
        <name>substrate</name>
    </ligand>
</feature>
<feature type="binding site" evidence="11">
    <location>
        <position position="441"/>
    </location>
    <ligand>
        <name>substrate</name>
    </ligand>
</feature>
<accession>A0A3L6RM45</accession>
<dbReference type="GO" id="GO:0006098">
    <property type="term" value="P:pentose-phosphate shunt"/>
    <property type="evidence" value="ECO:0007669"/>
    <property type="project" value="TreeGrafter"/>
</dbReference>
<dbReference type="PROSITE" id="PS00801">
    <property type="entry name" value="TRANSKETOLASE_1"/>
    <property type="match status" value="1"/>
</dbReference>
<dbReference type="Gene3D" id="3.40.50.970">
    <property type="match status" value="2"/>
</dbReference>
<feature type="binding site" evidence="11">
    <location>
        <position position="320"/>
    </location>
    <ligand>
        <name>substrate</name>
    </ligand>
</feature>
<feature type="active site" description="Proton donor" evidence="10">
    <location>
        <position position="468"/>
    </location>
</feature>
<evidence type="ECO:0000256" key="12">
    <source>
        <dbReference type="PIRSR" id="PIRSR605478-3"/>
    </source>
</evidence>
<feature type="binding site" evidence="12">
    <location>
        <position position="123"/>
    </location>
    <ligand>
        <name>thiamine diphosphate</name>
        <dbReference type="ChEBI" id="CHEBI:58937"/>
    </ligand>
</feature>
<keyword evidence="17" id="KW-1185">Reference proteome</keyword>
<feature type="binding site" evidence="12">
    <location>
        <position position="214"/>
    </location>
    <ligand>
        <name>thiamine diphosphate</name>
        <dbReference type="ChEBI" id="CHEBI:58937"/>
    </ligand>
</feature>
<dbReference type="SMART" id="SM00861">
    <property type="entry name" value="Transket_pyr"/>
    <property type="match status" value="1"/>
</dbReference>
<dbReference type="GO" id="GO:0004802">
    <property type="term" value="F:transketolase activity"/>
    <property type="evidence" value="ECO:0007669"/>
    <property type="project" value="UniProtKB-EC"/>
</dbReference>
<dbReference type="InterPro" id="IPR005475">
    <property type="entry name" value="Transketolase-like_Pyr-bd"/>
</dbReference>
<dbReference type="NCBIfam" id="TIGR00232">
    <property type="entry name" value="tktlase_bact"/>
    <property type="match status" value="1"/>
</dbReference>
<dbReference type="Pfam" id="PF00456">
    <property type="entry name" value="Transketolase_N"/>
    <property type="match status" value="1"/>
</dbReference>
<evidence type="ECO:0000256" key="14">
    <source>
        <dbReference type="PIRSR" id="PIRSR605478-5"/>
    </source>
</evidence>
<comment type="cofactor">
    <cofactor evidence="1">
        <name>Co(2+)</name>
        <dbReference type="ChEBI" id="CHEBI:48828"/>
    </cofactor>
</comment>
<feature type="site" description="Important for catalytic activity" evidence="14">
    <location>
        <position position="320"/>
    </location>
</feature>
<feature type="binding site" evidence="11">
    <location>
        <position position="83"/>
    </location>
    <ligand>
        <name>substrate</name>
    </ligand>
</feature>
<comment type="cofactor">
    <cofactor evidence="12">
        <name>thiamine diphosphate</name>
        <dbReference type="ChEBI" id="CHEBI:58937"/>
    </cofactor>
    <text evidence="12">Binds 1 thiamine pyrophosphate per subunit. During the reaction, the substrate forms a covalent intermediate with the cofactor.</text>
</comment>
<feature type="binding site" evidence="11">
    <location>
        <position position="578"/>
    </location>
    <ligand>
        <name>substrate</name>
    </ligand>
</feature>
<dbReference type="Pfam" id="PF02779">
    <property type="entry name" value="Transket_pyr"/>
    <property type="match status" value="1"/>
</dbReference>
<evidence type="ECO:0000313" key="17">
    <source>
        <dbReference type="Proteomes" id="UP000275267"/>
    </source>
</evidence>
<evidence type="ECO:0000256" key="2">
    <source>
        <dbReference type="ARBA" id="ARBA00007131"/>
    </source>
</evidence>
<name>A0A3L6RM45_PANMI</name>
<comment type="subunit">
    <text evidence="3">Homodimer.</text>
</comment>
<keyword evidence="5" id="KW-0808">Transferase</keyword>
<feature type="binding site" evidence="13">
    <location>
        <position position="245"/>
    </location>
    <ligand>
        <name>Mg(2+)</name>
        <dbReference type="ChEBI" id="CHEBI:18420"/>
    </ligand>
</feature>
<feature type="binding site" evidence="13">
    <location>
        <position position="213"/>
    </location>
    <ligand>
        <name>Mg(2+)</name>
        <dbReference type="ChEBI" id="CHEBI:18420"/>
    </ligand>
</feature>
<evidence type="ECO:0000256" key="1">
    <source>
        <dbReference type="ARBA" id="ARBA00001941"/>
    </source>
</evidence>
<dbReference type="GO" id="GO:0005829">
    <property type="term" value="C:cytosol"/>
    <property type="evidence" value="ECO:0007669"/>
    <property type="project" value="TreeGrafter"/>
</dbReference>
<feature type="binding site" evidence="11">
    <location>
        <position position="519"/>
    </location>
    <ligand>
        <name>substrate</name>
    </ligand>
</feature>
<dbReference type="EC" id="2.2.1.1" evidence="4"/>
<dbReference type="GO" id="GO:0046872">
    <property type="term" value="F:metal ion binding"/>
    <property type="evidence" value="ECO:0007669"/>
    <property type="project" value="UniProtKB-KW"/>
</dbReference>
<keyword evidence="8 12" id="KW-0786">Thiamine pyrophosphate</keyword>
<reference evidence="17" key="1">
    <citation type="journal article" date="2019" name="Nat. Commun.">
        <title>The genome of broomcorn millet.</title>
        <authorList>
            <person name="Zou C."/>
            <person name="Miki D."/>
            <person name="Li D."/>
            <person name="Tang Q."/>
            <person name="Xiao L."/>
            <person name="Rajput S."/>
            <person name="Deng P."/>
            <person name="Jia W."/>
            <person name="Huang R."/>
            <person name="Zhang M."/>
            <person name="Sun Y."/>
            <person name="Hu J."/>
            <person name="Fu X."/>
            <person name="Schnable P.S."/>
            <person name="Li F."/>
            <person name="Zhang H."/>
            <person name="Feng B."/>
            <person name="Zhu X."/>
            <person name="Liu R."/>
            <person name="Schnable J.C."/>
            <person name="Zhu J.-K."/>
            <person name="Zhang H."/>
        </authorList>
    </citation>
    <scope>NUCLEOTIDE SEQUENCE [LARGE SCALE GENOMIC DNA]</scope>
</reference>
<feature type="domain" description="Transketolase-like pyrimidine-binding" evidence="15">
    <location>
        <begin position="411"/>
        <end position="583"/>
    </location>
</feature>
<dbReference type="FunFam" id="3.40.50.920:FF:000003">
    <property type="entry name" value="Transketolase"/>
    <property type="match status" value="1"/>
</dbReference>
<evidence type="ECO:0000256" key="5">
    <source>
        <dbReference type="ARBA" id="ARBA00022679"/>
    </source>
</evidence>
<dbReference type="InterPro" id="IPR005474">
    <property type="entry name" value="Transketolase_N"/>
</dbReference>
<dbReference type="Pfam" id="PF22613">
    <property type="entry name" value="Transketolase_C_1"/>
    <property type="match status" value="1"/>
</dbReference>
<proteinExistence type="inferred from homology"/>
<dbReference type="InterPro" id="IPR055152">
    <property type="entry name" value="Transketolase-like_C_2"/>
</dbReference>
<feature type="binding site" evidence="11">
    <location>
        <position position="414"/>
    </location>
    <ligand>
        <name>substrate</name>
    </ligand>
</feature>
<dbReference type="SUPFAM" id="SSF52518">
    <property type="entry name" value="Thiamin diphosphate-binding fold (THDP-binding)"/>
    <property type="match status" value="2"/>
</dbReference>
<feature type="site" description="Important for catalytic activity" evidence="14">
    <location>
        <position position="83"/>
    </location>
</feature>
<dbReference type="Proteomes" id="UP000275267">
    <property type="component" value="Unassembled WGS sequence"/>
</dbReference>
<keyword evidence="6 13" id="KW-0479">Metal-binding</keyword>
<dbReference type="AlphaFoldDB" id="A0A3L6RM45"/>
<protein>
    <recommendedName>
        <fullName evidence="4">transketolase</fullName>
        <ecNumber evidence="4">2.2.1.1</ecNumber>
    </recommendedName>
</protein>
<comment type="similarity">
    <text evidence="2">Belongs to the transketolase family.</text>
</comment>
<evidence type="ECO:0000256" key="8">
    <source>
        <dbReference type="ARBA" id="ARBA00023052"/>
    </source>
</evidence>
<evidence type="ECO:0000313" key="16">
    <source>
        <dbReference type="EMBL" id="RLN05639.1"/>
    </source>
</evidence>
<dbReference type="PANTHER" id="PTHR43522">
    <property type="entry name" value="TRANSKETOLASE"/>
    <property type="match status" value="1"/>
</dbReference>
<dbReference type="OrthoDB" id="10267175at2759"/>
<dbReference type="InterPro" id="IPR049557">
    <property type="entry name" value="Transketolase_CS"/>
</dbReference>
<dbReference type="CDD" id="cd07033">
    <property type="entry name" value="TPP_PYR_DXS_TK_like"/>
    <property type="match status" value="1"/>
</dbReference>
<dbReference type="InterPro" id="IPR005478">
    <property type="entry name" value="Transketolase_bac-like"/>
</dbReference>
<dbReference type="InterPro" id="IPR009014">
    <property type="entry name" value="Transketo_C/PFOR_II"/>
</dbReference>
<evidence type="ECO:0000256" key="10">
    <source>
        <dbReference type="PIRSR" id="PIRSR605478-1"/>
    </source>
</evidence>
<comment type="catalytic activity">
    <reaction evidence="9">
        <text>D-sedoheptulose 7-phosphate + D-glyceraldehyde 3-phosphate = aldehydo-D-ribose 5-phosphate + D-xylulose 5-phosphate</text>
        <dbReference type="Rhea" id="RHEA:10508"/>
        <dbReference type="ChEBI" id="CHEBI:57483"/>
        <dbReference type="ChEBI" id="CHEBI:57737"/>
        <dbReference type="ChEBI" id="CHEBI:58273"/>
        <dbReference type="ChEBI" id="CHEBI:59776"/>
        <dbReference type="EC" id="2.2.1.1"/>
    </reaction>
</comment>
<evidence type="ECO:0000256" key="7">
    <source>
        <dbReference type="ARBA" id="ARBA00022842"/>
    </source>
</evidence>
<comment type="cofactor">
    <cofactor evidence="13">
        <name>Mg(2+)</name>
        <dbReference type="ChEBI" id="CHEBI:18420"/>
    </cofactor>
    <text evidence="13">Binds 1 Mg(2+) ion per subunit. Can also utilize other divalent metal cations, such as Ca(2+), Mn(2+) and Co(2+).</text>
</comment>
<dbReference type="FunFam" id="3.40.50.970:FF:000003">
    <property type="entry name" value="Transketolase"/>
    <property type="match status" value="1"/>
</dbReference>
<sequence length="720" mass="78387">MAALPTPKTSAAAAPGSGCGGVRLLRSFPRFRLPFAAAARPGGRPATALRARALPAPPELVEQSVNTIRFLAVDAVEKAQSGHPGLPMGCAPLGHVLFDEFLRFNPKNPAWFDRDRFVLSAGHGCMLQYALLHLAGYDGVTMDDLKAFRQWRSRTPGHPENFETPGVEVTTGPLGQGFANAVGLALAEKHLAARFNKTDLKIVDHYTYVILGDGCQMEGVSNEAASLAGHWSLGKLIAFYDDNHISIDGNTDIAFTEDVLARYEALGWHTIWVKNGNTGYDHIRAAIKEAKGAKDKPTLIKVTTTIGFGSPNKANTCSVHGSALGSKEVEETRSNLRWLHEPFHVPDEVKRHWSHHIDEGASLEAEWNAKFAEYEKKYHQEAAELKSIMSEELPSGWDKALPTYTPESSPDATRNLSQQCLNSLAKVIPGFLGGSADLATSNMTFLKMFGDFQRDTPEERNIRFGVREHGMGAICNGIAVHSPGLIPYCATFFVFTDYMRAAIRLSALSESGVIFVMTHDSIGLGEDGPTHQPIEQLFSLRAMPNILMLRPADGNETSGAYKIAVLNRKRPSIIALSRQKLPQLKGTLVDAVSKGGYIISDNSSGNKPDLILIGTGSELEIAEKAANELRKQGRNVRVVSLVCWELFEEQTEKYKESVLPSEVTSRISIEAGVTFGWEKYIGQKGKAIGIDHFGVSAPAGKIYMELGLTVENVIAAAKAL</sequence>
<dbReference type="CDD" id="cd02012">
    <property type="entry name" value="TPP_TK"/>
    <property type="match status" value="1"/>
</dbReference>
<dbReference type="PANTHER" id="PTHR43522:SF3">
    <property type="entry name" value="TRANSKETOLASE"/>
    <property type="match status" value="1"/>
</dbReference>
<keyword evidence="7 13" id="KW-0460">Magnesium</keyword>
<evidence type="ECO:0000256" key="13">
    <source>
        <dbReference type="PIRSR" id="PIRSR605478-4"/>
    </source>
</evidence>